<comment type="caution">
    <text evidence="1">The sequence shown here is derived from an EMBL/GenBank/DDBJ whole genome shotgun (WGS) entry which is preliminary data.</text>
</comment>
<organism evidence="1 2">
    <name type="scientific">Aurantiacibacter gangjinensis</name>
    <dbReference type="NCBI Taxonomy" id="502682"/>
    <lineage>
        <taxon>Bacteria</taxon>
        <taxon>Pseudomonadati</taxon>
        <taxon>Pseudomonadota</taxon>
        <taxon>Alphaproteobacteria</taxon>
        <taxon>Sphingomonadales</taxon>
        <taxon>Erythrobacteraceae</taxon>
        <taxon>Aurantiacibacter</taxon>
    </lineage>
</organism>
<evidence type="ECO:0000313" key="1">
    <source>
        <dbReference type="EMBL" id="KLE33591.1"/>
    </source>
</evidence>
<dbReference type="PATRIC" id="fig|502682.8.peg.241"/>
<dbReference type="AlphaFoldDB" id="A0A0G9MS56"/>
<dbReference type="EMBL" id="LBHC01000001">
    <property type="protein sequence ID" value="KLE33591.1"/>
    <property type="molecule type" value="Genomic_DNA"/>
</dbReference>
<dbReference type="STRING" id="502682.BMF35_a1661"/>
<dbReference type="Proteomes" id="UP000053070">
    <property type="component" value="Unassembled WGS sequence"/>
</dbReference>
<gene>
    <name evidence="1" type="ORF">AAW01_01170</name>
</gene>
<reference evidence="1 2" key="1">
    <citation type="submission" date="2015-04" db="EMBL/GenBank/DDBJ databases">
        <title>The draft genome sequence of Erythrobacr gangjinensis K7-2.</title>
        <authorList>
            <person name="Zhuang L."/>
            <person name="Liu Y."/>
            <person name="Shao Z."/>
        </authorList>
    </citation>
    <scope>NUCLEOTIDE SEQUENCE [LARGE SCALE GENOMIC DNA]</scope>
    <source>
        <strain evidence="1 2">K7-2</strain>
    </source>
</reference>
<protein>
    <recommendedName>
        <fullName evidence="3">YncE family protein</fullName>
    </recommendedName>
</protein>
<dbReference type="PANTHER" id="PTHR47197">
    <property type="entry name" value="PROTEIN NIRF"/>
    <property type="match status" value="1"/>
</dbReference>
<sequence length="333" mass="35144">MLLASCAEPYPVGGPVQMAHGSEGTLLVANRRGASLSRIDIANGEETHRVETCENPHELTVSPDEAFVLVACYSGREVQFYRTETLASAGAIGLGANARVHSAIWHPGGVIVAGAEGRGSLYRIDAEMVNGFVHHYYTFEEIDAPTGTESSPGPHMVTVSPDATQAWGTIIPTGELVRYDIVGLEVLNRRTLGGQVEALALSPDGETLWVGSNADAKIYRLDAETLETEAEIAVGDVPIRIASHPSGDYVVTSNFGGGDISVVDTASNEVVRAITVSGSRDAVQVTLVFNKNGTRLYAAETANDRIAEIDFASGAVLRHFRTGPGGDGLAVID</sequence>
<dbReference type="InterPro" id="IPR011048">
    <property type="entry name" value="Haem_d1_sf"/>
</dbReference>
<dbReference type="PANTHER" id="PTHR47197:SF3">
    <property type="entry name" value="DIHYDRO-HEME D1 DEHYDROGENASE"/>
    <property type="match status" value="1"/>
</dbReference>
<dbReference type="SUPFAM" id="SSF51004">
    <property type="entry name" value="C-terminal (heme d1) domain of cytochrome cd1-nitrite reductase"/>
    <property type="match status" value="1"/>
</dbReference>
<dbReference type="Gene3D" id="2.130.10.10">
    <property type="entry name" value="YVTN repeat-like/Quinoprotein amine dehydrogenase"/>
    <property type="match status" value="2"/>
</dbReference>
<keyword evidence="2" id="KW-1185">Reference proteome</keyword>
<dbReference type="InterPro" id="IPR051200">
    <property type="entry name" value="Host-pathogen_enzymatic-act"/>
</dbReference>
<dbReference type="InterPro" id="IPR015943">
    <property type="entry name" value="WD40/YVTN_repeat-like_dom_sf"/>
</dbReference>
<evidence type="ECO:0008006" key="3">
    <source>
        <dbReference type="Google" id="ProtNLM"/>
    </source>
</evidence>
<proteinExistence type="predicted"/>
<accession>A0A0G9MS56</accession>
<name>A0A0G9MS56_9SPHN</name>
<evidence type="ECO:0000313" key="2">
    <source>
        <dbReference type="Proteomes" id="UP000053070"/>
    </source>
</evidence>